<keyword evidence="3" id="KW-0732">Signal</keyword>
<dbReference type="AlphaFoldDB" id="A0A3P3W8S9"/>
<feature type="chain" id="PRO_5018256154" evidence="3">
    <location>
        <begin position="21"/>
        <end position="916"/>
    </location>
</feature>
<keyword evidence="2" id="KW-1133">Transmembrane helix</keyword>
<dbReference type="Proteomes" id="UP000271937">
    <property type="component" value="Unassembled WGS sequence"/>
</dbReference>
<dbReference type="OrthoDB" id="1090267at2"/>
<comment type="caution">
    <text evidence="4">The sequence shown here is derived from an EMBL/GenBank/DDBJ whole genome shotgun (WGS) entry which is preliminary data.</text>
</comment>
<evidence type="ECO:0000256" key="3">
    <source>
        <dbReference type="SAM" id="SignalP"/>
    </source>
</evidence>
<feature type="coiled-coil region" evidence="1">
    <location>
        <begin position="738"/>
        <end position="787"/>
    </location>
</feature>
<evidence type="ECO:0000313" key="4">
    <source>
        <dbReference type="EMBL" id="RRJ91390.1"/>
    </source>
</evidence>
<keyword evidence="2" id="KW-0812">Transmembrane</keyword>
<dbReference type="Gene3D" id="1.10.10.10">
    <property type="entry name" value="Winged helix-like DNA-binding domain superfamily/Winged helix DNA-binding domain"/>
    <property type="match status" value="1"/>
</dbReference>
<dbReference type="SUPFAM" id="SSF101898">
    <property type="entry name" value="NHL repeat"/>
    <property type="match status" value="1"/>
</dbReference>
<dbReference type="GO" id="GO:0016301">
    <property type="term" value="F:kinase activity"/>
    <property type="evidence" value="ECO:0007669"/>
    <property type="project" value="UniProtKB-KW"/>
</dbReference>
<keyword evidence="5" id="KW-1185">Reference proteome</keyword>
<keyword evidence="1" id="KW-0175">Coiled coil</keyword>
<dbReference type="Gene3D" id="2.130.10.10">
    <property type="entry name" value="YVTN repeat-like/Quinoprotein amine dehydrogenase"/>
    <property type="match status" value="2"/>
</dbReference>
<dbReference type="GO" id="GO:0006355">
    <property type="term" value="P:regulation of DNA-templated transcription"/>
    <property type="evidence" value="ECO:0007669"/>
    <property type="project" value="InterPro"/>
</dbReference>
<dbReference type="InterPro" id="IPR016032">
    <property type="entry name" value="Sig_transdc_resp-reg_C-effctor"/>
</dbReference>
<name>A0A3P3W8S9_9FLAO</name>
<dbReference type="InterPro" id="IPR036388">
    <property type="entry name" value="WH-like_DNA-bd_sf"/>
</dbReference>
<feature type="transmembrane region" description="Helical" evidence="2">
    <location>
        <begin position="708"/>
        <end position="730"/>
    </location>
</feature>
<evidence type="ECO:0000256" key="2">
    <source>
        <dbReference type="SAM" id="Phobius"/>
    </source>
</evidence>
<reference evidence="4 5" key="1">
    <citation type="submission" date="2018-11" db="EMBL/GenBank/DDBJ databases">
        <title>Flavobacterium sp. nov., YIM 102600 draft genome.</title>
        <authorList>
            <person name="Li G."/>
            <person name="Jiang Y."/>
        </authorList>
    </citation>
    <scope>NUCLEOTIDE SEQUENCE [LARGE SCALE GENOMIC DNA]</scope>
    <source>
        <strain evidence="4 5">YIM 102600</strain>
    </source>
</reference>
<feature type="signal peptide" evidence="3">
    <location>
        <begin position="1"/>
        <end position="20"/>
    </location>
</feature>
<evidence type="ECO:0000256" key="1">
    <source>
        <dbReference type="SAM" id="Coils"/>
    </source>
</evidence>
<keyword evidence="4" id="KW-0418">Kinase</keyword>
<keyword evidence="2" id="KW-0472">Membrane</keyword>
<sequence length="916" mass="106991">MKFKFFVLLISSFLSYSSYSQELLPFVENFTKSDYSGDNQVWNVAQGNDNAMYFANNQYFLRYNGVKWEKYTLPNKTIIRSIFIDGDKIYSGSYKEFGYWKRVEGKMKYYSLSKGKNIFYGSSDNEEIWKIFKLDGKIYFQTFNEIFIHDDSNTTKLKFPSQVSYCYVVDKQIYVATVKNGIYILQGNKFIKKENWTALENNVVHNMQKHKGKIYFFTKNNGVFIEENNGLVRWNHPLNDIVKKEVLVTANFVDDRTLVIGTGLHGIYILNLDDNSYINLNRKNALKNNSILSIAVDKEKDLWLGLDNGICHIEINSPVKVFTDNSGILGSVYSISTINNGYLFVTNHGIFTSKNQQLNVIPNSQGQVWDIFKKDDEFIIGHNDGTYIYDGVSNLKKVNEVNGGWKFLRSPYESVYFQGNYSGIVVYEDTNDLSKWKFLDKLQKPIRNIAQKQAGELWAADTYRSLYRITYDAKFNVDKVENVSQDNGISNDYGVKLFSYKNEVLFYINNTWYVYNSISGKLVKDTIFNENFKDISDIIPIDDNNFLVLKNGNIYSISQVNRDFIWTSIPEKYYEGRNIIENIKVNKNGDALFMNLDDGFISFKLNNSKRKIENVFVEGFYKGNLILDDTKIDYNQSVEISVITDYFGYNRPDLFYKLNDSKDFIPIKKGHLVLNNLSSGNQELEIFYNDGTSFVKTAVYDFQVAKPWYFSFWMICIYIILIAGSFFLYYKWNKIRYLEKIKLNEEELKHQKEILQLELNAENKLKLQEYEKHILEIEVQNKAYEVAGKSLSIAKQSEMIESIKQILEKETDLSQLKSKIKKSIKINALNKNEWESFQHNLMQSNEDFVHKLSNKYPILTSKDIKLCIYLKMNLSSKEIAPLMNISFRGVELHRYRLRKKLELTSEESLSKFMINV</sequence>
<proteinExistence type="predicted"/>
<keyword evidence="4" id="KW-0808">Transferase</keyword>
<dbReference type="GO" id="GO:0003677">
    <property type="term" value="F:DNA binding"/>
    <property type="evidence" value="ECO:0007669"/>
    <property type="project" value="InterPro"/>
</dbReference>
<accession>A0A3P3W8S9</accession>
<dbReference type="SUPFAM" id="SSF46894">
    <property type="entry name" value="C-terminal effector domain of the bipartite response regulators"/>
    <property type="match status" value="1"/>
</dbReference>
<gene>
    <name evidence="4" type="ORF">EG849_08325</name>
</gene>
<dbReference type="InterPro" id="IPR015943">
    <property type="entry name" value="WD40/YVTN_repeat-like_dom_sf"/>
</dbReference>
<evidence type="ECO:0000313" key="5">
    <source>
        <dbReference type="Proteomes" id="UP000271937"/>
    </source>
</evidence>
<protein>
    <submittedName>
        <fullName evidence="4">Histidine kinase</fullName>
    </submittedName>
</protein>
<organism evidence="4 5">
    <name type="scientific">Flavobacterium macacae</name>
    <dbReference type="NCBI Taxonomy" id="2488993"/>
    <lineage>
        <taxon>Bacteria</taxon>
        <taxon>Pseudomonadati</taxon>
        <taxon>Bacteroidota</taxon>
        <taxon>Flavobacteriia</taxon>
        <taxon>Flavobacteriales</taxon>
        <taxon>Flavobacteriaceae</taxon>
        <taxon>Flavobacterium</taxon>
    </lineage>
</organism>
<dbReference type="RefSeq" id="WP_125012624.1">
    <property type="nucleotide sequence ID" value="NZ_RQVR01000008.1"/>
</dbReference>
<dbReference type="EMBL" id="RQVR01000008">
    <property type="protein sequence ID" value="RRJ91390.1"/>
    <property type="molecule type" value="Genomic_DNA"/>
</dbReference>